<dbReference type="OMA" id="ECEAIND"/>
<dbReference type="GO" id="GO:0050839">
    <property type="term" value="F:cell adhesion molecule binding"/>
    <property type="evidence" value="ECO:0007669"/>
    <property type="project" value="TreeGrafter"/>
</dbReference>
<dbReference type="CDD" id="cd00096">
    <property type="entry name" value="Ig"/>
    <property type="match status" value="2"/>
</dbReference>
<feature type="domain" description="Ig-like" evidence="7">
    <location>
        <begin position="252"/>
        <end position="331"/>
    </location>
</feature>
<dbReference type="GO" id="GO:0001946">
    <property type="term" value="P:lymphangiogenesis"/>
    <property type="evidence" value="ECO:0007669"/>
    <property type="project" value="Ensembl"/>
</dbReference>
<name>A0A3B5QI42_XIPMA</name>
<reference evidence="9" key="1">
    <citation type="submission" date="2012-01" db="EMBL/GenBank/DDBJ databases">
        <authorList>
            <person name="Walter R."/>
            <person name="Schartl M."/>
            <person name="Warren W."/>
        </authorList>
    </citation>
    <scope>NUCLEOTIDE SEQUENCE [LARGE SCALE GENOMIC DNA]</scope>
    <source>
        <strain evidence="9">JP 163 A</strain>
    </source>
</reference>
<dbReference type="Pfam" id="PF07679">
    <property type="entry name" value="I-set"/>
    <property type="match status" value="1"/>
</dbReference>
<feature type="domain" description="Ig-like" evidence="7">
    <location>
        <begin position="158"/>
        <end position="245"/>
    </location>
</feature>
<dbReference type="InterPro" id="IPR051275">
    <property type="entry name" value="Cell_adhesion_signaling"/>
</dbReference>
<dbReference type="InParanoid" id="A0A3B5QI42"/>
<dbReference type="SUPFAM" id="SSF48726">
    <property type="entry name" value="Immunoglobulin"/>
    <property type="match status" value="8"/>
</dbReference>
<dbReference type="STRING" id="8083.ENSXMAP00000030102"/>
<keyword evidence="9" id="KW-1185">Reference proteome</keyword>
<dbReference type="Gene3D" id="2.60.40.10">
    <property type="entry name" value="Immunoglobulins"/>
    <property type="match status" value="8"/>
</dbReference>
<feature type="domain" description="Ig-like" evidence="7">
    <location>
        <begin position="709"/>
        <end position="793"/>
    </location>
</feature>
<dbReference type="GO" id="GO:0005911">
    <property type="term" value="C:cell-cell junction"/>
    <property type="evidence" value="ECO:0007669"/>
    <property type="project" value="TreeGrafter"/>
</dbReference>
<feature type="domain" description="Ig-like" evidence="7">
    <location>
        <begin position="64"/>
        <end position="150"/>
    </location>
</feature>
<dbReference type="GeneTree" id="ENSGT00940000156511"/>
<dbReference type="Pfam" id="PF13927">
    <property type="entry name" value="Ig_3"/>
    <property type="match status" value="4"/>
</dbReference>
<dbReference type="InterPro" id="IPR036179">
    <property type="entry name" value="Ig-like_dom_sf"/>
</dbReference>
<comment type="subcellular location">
    <subcellularLocation>
        <location evidence="1">Membrane</location>
        <topology evidence="1">Single-pass type I membrane protein</topology>
    </subcellularLocation>
</comment>
<feature type="domain" description="Ig-like" evidence="7">
    <location>
        <begin position="618"/>
        <end position="704"/>
    </location>
</feature>
<keyword evidence="3" id="KW-1015">Disulfide bond</keyword>
<feature type="domain" description="Ig-like" evidence="7">
    <location>
        <begin position="336"/>
        <end position="420"/>
    </location>
</feature>
<dbReference type="InterPro" id="IPR013783">
    <property type="entry name" value="Ig-like_fold"/>
</dbReference>
<dbReference type="PANTHER" id="PTHR11640:SF31">
    <property type="entry name" value="IRREGULAR CHIASM C-ROUGHEST PROTEIN-RELATED"/>
    <property type="match status" value="1"/>
</dbReference>
<dbReference type="Pfam" id="PF13895">
    <property type="entry name" value="Ig_2"/>
    <property type="match status" value="1"/>
</dbReference>
<accession>A0A3B5QI42</accession>
<dbReference type="PRINTS" id="PR01474">
    <property type="entry name" value="VCAM1"/>
</dbReference>
<feature type="transmembrane region" description="Helical" evidence="6">
    <location>
        <begin position="803"/>
        <end position="824"/>
    </location>
</feature>
<dbReference type="InterPro" id="IPR007110">
    <property type="entry name" value="Ig-like_dom"/>
</dbReference>
<dbReference type="OrthoDB" id="10045578at2759"/>
<evidence type="ECO:0000313" key="9">
    <source>
        <dbReference type="Proteomes" id="UP000002852"/>
    </source>
</evidence>
<evidence type="ECO:0000256" key="2">
    <source>
        <dbReference type="ARBA" id="ARBA00023136"/>
    </source>
</evidence>
<sequence length="846" mass="91869">MCRAHFLLQTQRQEHKGDAAAAASIHPSIHPFIQPSIQPSSRMDGCLQLLSVVLLMSSWCVQGHRVSLSPRRPLLRLGSHQHMVCQVHDCPTEPSITWATVNDRPLRASNSANRTHSTLTFDPVKIEDEGQLTCKARCGDGQAESRASVGVYSFPSDPEIAGQDRLRDRVEATLTCQVPNLYPAWDLNLTWVRGDTVLKSTRGSGSSSFRFLPLREDSGGSITCRATLELPGLPSDYRTRETTTTLNVRYAPGLMNISDPVAVMSGSPLTLSCSAEGNPEPTITWTAGGRPLPGGRGGQLILSAVKLSDAGRYECETRNSEGNQTAAVNVTVLAPPTSTSLSVDPGEEVVEGQQVNFTCSSEGAPPPSLVLRRKGEELLRTDSAPLLSFSLPSVSLEDSAHYECEASNQYGSQQESRSITVSAHPLQLYSSPQVSAERGSALILTCNASGCLHPPAFSWRRTDRNRTLLQRTEPQDGQSHLHLLNLDLRHQGGYSCEAECDSVIRTREIHVQVYSFPSDPVLEDPGPVQLGQEVQLRCDVTDIFSANQLRFRWLSGNRTLMAEMHRFSGSLQNVSSVLQLKAEEAARVVTCSVELLTADRDVWRSRGTSVPLQIHYPPRSTVLSVCPGEEVLEGQRVTLTCRSDGAPPPAVVLRRNGEELLRSDANSSSLLSLSISSTLLEESGLYQCEASNQYGSQLVSNFITVKAPPRNTTVHIFPSTEVQEGQNVTVCCQTISFPPPAVILKKLSNGTELFSTSGTFLLVNVTSSDSGLYQVNVSNDLGSEVRVFSIRVREVRTGFPPGLSIILISAAGVAAGLTASALILDYMRRSRKKGFYQLPQSAPPSA</sequence>
<proteinExistence type="predicted"/>
<dbReference type="KEGG" id="xma:102236012"/>
<dbReference type="Proteomes" id="UP000002852">
    <property type="component" value="Unassembled WGS sequence"/>
</dbReference>
<dbReference type="InterPro" id="IPR003989">
    <property type="entry name" value="VCAM-1"/>
</dbReference>
<evidence type="ECO:0000259" key="7">
    <source>
        <dbReference type="PROSITE" id="PS50835"/>
    </source>
</evidence>
<dbReference type="SMART" id="SM00409">
    <property type="entry name" value="IG"/>
    <property type="match status" value="8"/>
</dbReference>
<dbReference type="Ensembl" id="ENSXMAT00000022466.1">
    <property type="protein sequence ID" value="ENSXMAP00000030102.1"/>
    <property type="gene ID" value="ENSXMAG00000005525.2"/>
</dbReference>
<protein>
    <submittedName>
        <fullName evidence="8">Vascular cell adhesion molecule 1b</fullName>
    </submittedName>
</protein>
<dbReference type="AlphaFoldDB" id="A0A3B5QI42"/>
<dbReference type="RefSeq" id="XP_005808470.2">
    <property type="nucleotide sequence ID" value="XM_005808413.2"/>
</dbReference>
<evidence type="ECO:0000256" key="4">
    <source>
        <dbReference type="ARBA" id="ARBA00023180"/>
    </source>
</evidence>
<keyword evidence="6" id="KW-0812">Transmembrane</keyword>
<keyword evidence="4" id="KW-0325">Glycoprotein</keyword>
<keyword evidence="6" id="KW-1133">Transmembrane helix</keyword>
<dbReference type="CTD" id="561971"/>
<dbReference type="GO" id="GO:0098609">
    <property type="term" value="P:cell-cell adhesion"/>
    <property type="evidence" value="ECO:0007669"/>
    <property type="project" value="InterPro"/>
</dbReference>
<evidence type="ECO:0000256" key="5">
    <source>
        <dbReference type="ARBA" id="ARBA00023319"/>
    </source>
</evidence>
<evidence type="ECO:0000256" key="6">
    <source>
        <dbReference type="SAM" id="Phobius"/>
    </source>
</evidence>
<reference evidence="9" key="2">
    <citation type="journal article" date="2013" name="Nat. Genet.">
        <title>The genome of the platyfish, Xiphophorus maculatus, provides insights into evolutionary adaptation and several complex traits.</title>
        <authorList>
            <person name="Schartl M."/>
            <person name="Walter R.B."/>
            <person name="Shen Y."/>
            <person name="Garcia T."/>
            <person name="Catchen J."/>
            <person name="Amores A."/>
            <person name="Braasch I."/>
            <person name="Chalopin D."/>
            <person name="Volff J.N."/>
            <person name="Lesch K.P."/>
            <person name="Bisazza A."/>
            <person name="Minx P."/>
            <person name="Hillier L."/>
            <person name="Wilson R.K."/>
            <person name="Fuerstenberg S."/>
            <person name="Boore J."/>
            <person name="Searle S."/>
            <person name="Postlethwait J.H."/>
            <person name="Warren W.C."/>
        </authorList>
    </citation>
    <scope>NUCLEOTIDE SEQUENCE [LARGE SCALE GENOMIC DNA]</scope>
    <source>
        <strain evidence="9">JP 163 A</strain>
    </source>
</reference>
<keyword evidence="5" id="KW-0393">Immunoglobulin domain</keyword>
<dbReference type="SMART" id="SM00408">
    <property type="entry name" value="IGc2"/>
    <property type="match status" value="6"/>
</dbReference>
<feature type="domain" description="Ig-like" evidence="7">
    <location>
        <begin position="425"/>
        <end position="512"/>
    </location>
</feature>
<dbReference type="PROSITE" id="PS50835">
    <property type="entry name" value="IG_LIKE"/>
    <property type="match status" value="8"/>
</dbReference>
<dbReference type="InterPro" id="IPR003599">
    <property type="entry name" value="Ig_sub"/>
</dbReference>
<organism evidence="8 9">
    <name type="scientific">Xiphophorus maculatus</name>
    <name type="common">Southern platyfish</name>
    <name type="synonym">Platypoecilus maculatus</name>
    <dbReference type="NCBI Taxonomy" id="8083"/>
    <lineage>
        <taxon>Eukaryota</taxon>
        <taxon>Metazoa</taxon>
        <taxon>Chordata</taxon>
        <taxon>Craniata</taxon>
        <taxon>Vertebrata</taxon>
        <taxon>Euteleostomi</taxon>
        <taxon>Actinopterygii</taxon>
        <taxon>Neopterygii</taxon>
        <taxon>Teleostei</taxon>
        <taxon>Neoteleostei</taxon>
        <taxon>Acanthomorphata</taxon>
        <taxon>Ovalentaria</taxon>
        <taxon>Atherinomorphae</taxon>
        <taxon>Cyprinodontiformes</taxon>
        <taxon>Poeciliidae</taxon>
        <taxon>Poeciliinae</taxon>
        <taxon>Xiphophorus</taxon>
    </lineage>
</organism>
<feature type="domain" description="Ig-like" evidence="7">
    <location>
        <begin position="517"/>
        <end position="594"/>
    </location>
</feature>
<dbReference type="GeneID" id="102236012"/>
<dbReference type="InterPro" id="IPR013098">
    <property type="entry name" value="Ig_I-set"/>
</dbReference>
<evidence type="ECO:0000313" key="8">
    <source>
        <dbReference type="Ensembl" id="ENSXMAP00000030102.1"/>
    </source>
</evidence>
<reference evidence="8" key="3">
    <citation type="submission" date="2025-08" db="UniProtKB">
        <authorList>
            <consortium name="Ensembl"/>
        </authorList>
    </citation>
    <scope>IDENTIFICATION</scope>
    <source>
        <strain evidence="8">JP 163 A</strain>
    </source>
</reference>
<evidence type="ECO:0000256" key="3">
    <source>
        <dbReference type="ARBA" id="ARBA00023157"/>
    </source>
</evidence>
<keyword evidence="2 6" id="KW-0472">Membrane</keyword>
<evidence type="ECO:0000256" key="1">
    <source>
        <dbReference type="ARBA" id="ARBA00004479"/>
    </source>
</evidence>
<dbReference type="GO" id="GO:0005886">
    <property type="term" value="C:plasma membrane"/>
    <property type="evidence" value="ECO:0007669"/>
    <property type="project" value="TreeGrafter"/>
</dbReference>
<dbReference type="PANTHER" id="PTHR11640">
    <property type="entry name" value="NEPHRIN"/>
    <property type="match status" value="1"/>
</dbReference>
<dbReference type="InterPro" id="IPR003598">
    <property type="entry name" value="Ig_sub2"/>
</dbReference>
<reference evidence="8" key="4">
    <citation type="submission" date="2025-09" db="UniProtKB">
        <authorList>
            <consortium name="Ensembl"/>
        </authorList>
    </citation>
    <scope>IDENTIFICATION</scope>
    <source>
        <strain evidence="8">JP 163 A</strain>
    </source>
</reference>